<dbReference type="FunFam" id="3.40.50.720:FF:000190">
    <property type="entry name" value="Pyrroline-5-carboxylate reductase"/>
    <property type="match status" value="1"/>
</dbReference>
<evidence type="ECO:0000256" key="5">
    <source>
        <dbReference type="ARBA" id="ARBA00022650"/>
    </source>
</evidence>
<evidence type="ECO:0000256" key="4">
    <source>
        <dbReference type="ARBA" id="ARBA00022605"/>
    </source>
</evidence>
<comment type="catalytic activity">
    <reaction evidence="9">
        <text>L-proline + NADP(+) = (S)-1-pyrroline-5-carboxylate + NADPH + 2 H(+)</text>
        <dbReference type="Rhea" id="RHEA:14109"/>
        <dbReference type="ChEBI" id="CHEBI:15378"/>
        <dbReference type="ChEBI" id="CHEBI:17388"/>
        <dbReference type="ChEBI" id="CHEBI:57783"/>
        <dbReference type="ChEBI" id="CHEBI:58349"/>
        <dbReference type="ChEBI" id="CHEBI:60039"/>
        <dbReference type="EC" id="1.5.1.2"/>
    </reaction>
</comment>
<reference evidence="14 15" key="1">
    <citation type="submission" date="2014-12" db="EMBL/GenBank/DDBJ databases">
        <title>Draft genome sequences of 29 type strains of Enterococci.</title>
        <authorList>
            <person name="Zhong Z."/>
            <person name="Sun Z."/>
            <person name="Liu W."/>
            <person name="Zhang W."/>
            <person name="Zhang H."/>
        </authorList>
    </citation>
    <scope>NUCLEOTIDE SEQUENCE [LARGE SCALE GENOMIC DNA]</scope>
    <source>
        <strain evidence="14 15">DSM 21207</strain>
    </source>
</reference>
<dbReference type="InterPro" id="IPR036291">
    <property type="entry name" value="NAD(P)-bd_dom_sf"/>
</dbReference>
<evidence type="ECO:0000313" key="14">
    <source>
        <dbReference type="EMBL" id="OJG15447.1"/>
    </source>
</evidence>
<dbReference type="Gene3D" id="3.40.50.720">
    <property type="entry name" value="NAD(P)-binding Rossmann-like Domain"/>
    <property type="match status" value="1"/>
</dbReference>
<dbReference type="EMBL" id="JXKG01000007">
    <property type="protein sequence ID" value="OJG15447.1"/>
    <property type="molecule type" value="Genomic_DNA"/>
</dbReference>
<name>A0A1L8R6S0_9ENTE</name>
<dbReference type="PANTHER" id="PTHR11645">
    <property type="entry name" value="PYRROLINE-5-CARBOXYLATE REDUCTASE"/>
    <property type="match status" value="1"/>
</dbReference>
<keyword evidence="6 9" id="KW-0521">NADP</keyword>
<dbReference type="STRING" id="317010.RU96_GL002260"/>
<feature type="domain" description="Pyrroline-5-carboxylate reductase catalytic N-terminal" evidence="12">
    <location>
        <begin position="6"/>
        <end position="101"/>
    </location>
</feature>
<dbReference type="Gene3D" id="1.10.3730.10">
    <property type="entry name" value="ProC C-terminal domain-like"/>
    <property type="match status" value="1"/>
</dbReference>
<gene>
    <name evidence="9" type="primary">proC</name>
    <name evidence="14" type="ORF">RU96_GL002260</name>
</gene>
<accession>A0A1L8R6S0</accession>
<dbReference type="Pfam" id="PF03807">
    <property type="entry name" value="F420_oxidored"/>
    <property type="match status" value="1"/>
</dbReference>
<dbReference type="InterPro" id="IPR028939">
    <property type="entry name" value="P5C_Rdtase_cat_N"/>
</dbReference>
<feature type="domain" description="Pyrroline-5-carboxylate reductase dimerisation" evidence="13">
    <location>
        <begin position="164"/>
        <end position="268"/>
    </location>
</feature>
<keyword evidence="4 9" id="KW-0028">Amino-acid biosynthesis</keyword>
<evidence type="ECO:0000259" key="13">
    <source>
        <dbReference type="Pfam" id="PF14748"/>
    </source>
</evidence>
<dbReference type="SUPFAM" id="SSF51735">
    <property type="entry name" value="NAD(P)-binding Rossmann-fold domains"/>
    <property type="match status" value="1"/>
</dbReference>
<dbReference type="GO" id="GO:0055129">
    <property type="term" value="P:L-proline biosynthetic process"/>
    <property type="evidence" value="ECO:0007669"/>
    <property type="project" value="UniProtKB-UniRule"/>
</dbReference>
<dbReference type="EC" id="1.5.1.2" evidence="9 10"/>
<evidence type="ECO:0000256" key="1">
    <source>
        <dbReference type="ARBA" id="ARBA00004496"/>
    </source>
</evidence>
<evidence type="ECO:0000256" key="3">
    <source>
        <dbReference type="ARBA" id="ARBA00022490"/>
    </source>
</evidence>
<evidence type="ECO:0000256" key="7">
    <source>
        <dbReference type="ARBA" id="ARBA00023002"/>
    </source>
</evidence>
<dbReference type="InterPro" id="IPR029036">
    <property type="entry name" value="P5CR_dimer"/>
</dbReference>
<sequence length="270" mass="28726">MKEMATIGFYGAGNMGQAMLAGLLEAKLYAQDAIFVYDAYKPSLEKIKRNFGVKTLTDSDELIQKSDIIIFAVKPNVLLEVLPQVAKVIKNEQLVVSIAAGITIDTLVDCLGETQKILRVMPNTPALVGEAMSAVAANAVVTSEEIAQVLAIFRSFGKAEVVPEKMMDCVTGLSGSGPAFVYLFIEALADGAVFEGMSREMAYEFAAQTVLGAAKMVIETKEHPGVLKDQVTSPDGTTITGVKVLETEGLRAAIMVAVSAATKKSRQLGN</sequence>
<feature type="binding site" evidence="11">
    <location>
        <begin position="72"/>
        <end position="75"/>
    </location>
    <ligand>
        <name>NADP(+)</name>
        <dbReference type="ChEBI" id="CHEBI:58349"/>
    </ligand>
</feature>
<keyword evidence="5 9" id="KW-0641">Proline biosynthesis</keyword>
<evidence type="ECO:0000256" key="6">
    <source>
        <dbReference type="ARBA" id="ARBA00022857"/>
    </source>
</evidence>
<comment type="caution">
    <text evidence="14">The sequence shown here is derived from an EMBL/GenBank/DDBJ whole genome shotgun (WGS) entry which is preliminary data.</text>
</comment>
<dbReference type="FunFam" id="1.10.3730.10:FF:000001">
    <property type="entry name" value="Pyrroline-5-carboxylate reductase"/>
    <property type="match status" value="1"/>
</dbReference>
<protein>
    <recommendedName>
        <fullName evidence="9 10">Pyrroline-5-carboxylate reductase</fullName>
        <shortName evidence="9">P5C reductase</shortName>
        <shortName evidence="9">P5CR</shortName>
        <ecNumber evidence="9 10">1.5.1.2</ecNumber>
    </recommendedName>
    <alternativeName>
        <fullName evidence="9">PCA reductase</fullName>
    </alternativeName>
</protein>
<comment type="pathway">
    <text evidence="9">Amino-acid biosynthesis; L-proline biosynthesis; L-proline from L-glutamate 5-semialdehyde: step 1/1.</text>
</comment>
<evidence type="ECO:0000256" key="8">
    <source>
        <dbReference type="ARBA" id="ARBA00058118"/>
    </source>
</evidence>
<dbReference type="Proteomes" id="UP000182835">
    <property type="component" value="Unassembled WGS sequence"/>
</dbReference>
<dbReference type="SUPFAM" id="SSF48179">
    <property type="entry name" value="6-phosphogluconate dehydrogenase C-terminal domain-like"/>
    <property type="match status" value="1"/>
</dbReference>
<dbReference type="GO" id="GO:0004735">
    <property type="term" value="F:pyrroline-5-carboxylate reductase activity"/>
    <property type="evidence" value="ECO:0007669"/>
    <property type="project" value="UniProtKB-UniRule"/>
</dbReference>
<keyword evidence="3 9" id="KW-0963">Cytoplasm</keyword>
<evidence type="ECO:0000256" key="9">
    <source>
        <dbReference type="HAMAP-Rule" id="MF_01925"/>
    </source>
</evidence>
<dbReference type="Pfam" id="PF14748">
    <property type="entry name" value="P5CR_dimer"/>
    <property type="match status" value="1"/>
</dbReference>
<dbReference type="HAMAP" id="MF_01925">
    <property type="entry name" value="P5C_reductase"/>
    <property type="match status" value="1"/>
</dbReference>
<dbReference type="InterPro" id="IPR008927">
    <property type="entry name" value="6-PGluconate_DH-like_C_sf"/>
</dbReference>
<evidence type="ECO:0000259" key="12">
    <source>
        <dbReference type="Pfam" id="PF03807"/>
    </source>
</evidence>
<dbReference type="PIRSF" id="PIRSF000193">
    <property type="entry name" value="Pyrrol-5-carb_rd"/>
    <property type="match status" value="1"/>
</dbReference>
<dbReference type="AlphaFoldDB" id="A0A1L8R6S0"/>
<comment type="subcellular location">
    <subcellularLocation>
        <location evidence="1 9">Cytoplasm</location>
    </subcellularLocation>
</comment>
<organism evidence="14 15">
    <name type="scientific">Enterococcus canintestini</name>
    <dbReference type="NCBI Taxonomy" id="317010"/>
    <lineage>
        <taxon>Bacteria</taxon>
        <taxon>Bacillati</taxon>
        <taxon>Bacillota</taxon>
        <taxon>Bacilli</taxon>
        <taxon>Lactobacillales</taxon>
        <taxon>Enterococcaceae</taxon>
        <taxon>Enterococcus</taxon>
    </lineage>
</organism>
<evidence type="ECO:0000256" key="2">
    <source>
        <dbReference type="ARBA" id="ARBA00005525"/>
    </source>
</evidence>
<dbReference type="UniPathway" id="UPA00098">
    <property type="reaction ID" value="UER00361"/>
</dbReference>
<dbReference type="PANTHER" id="PTHR11645:SF0">
    <property type="entry name" value="PYRROLINE-5-CARBOXYLATE REDUCTASE 3"/>
    <property type="match status" value="1"/>
</dbReference>
<evidence type="ECO:0000256" key="10">
    <source>
        <dbReference type="NCBIfam" id="TIGR00112"/>
    </source>
</evidence>
<keyword evidence="7 9" id="KW-0560">Oxidoreductase</keyword>
<comment type="function">
    <text evidence="8 9">Catalyzes the reduction of 1-pyrroline-5-carboxylate (PCA) to L-proline.</text>
</comment>
<dbReference type="NCBIfam" id="TIGR00112">
    <property type="entry name" value="proC"/>
    <property type="match status" value="1"/>
</dbReference>
<dbReference type="GO" id="GO:0005737">
    <property type="term" value="C:cytoplasm"/>
    <property type="evidence" value="ECO:0007669"/>
    <property type="project" value="UniProtKB-SubCell"/>
</dbReference>
<dbReference type="InterPro" id="IPR000304">
    <property type="entry name" value="Pyrroline-COOH_reductase"/>
</dbReference>
<proteinExistence type="inferred from homology"/>
<evidence type="ECO:0000256" key="11">
    <source>
        <dbReference type="PIRSR" id="PIRSR000193-1"/>
    </source>
</evidence>
<evidence type="ECO:0000313" key="15">
    <source>
        <dbReference type="Proteomes" id="UP000182835"/>
    </source>
</evidence>
<comment type="similarity">
    <text evidence="2 9">Belongs to the pyrroline-5-carboxylate reductase family.</text>
</comment>
<comment type="catalytic activity">
    <reaction evidence="9">
        <text>L-proline + NAD(+) = (S)-1-pyrroline-5-carboxylate + NADH + 2 H(+)</text>
        <dbReference type="Rhea" id="RHEA:14105"/>
        <dbReference type="ChEBI" id="CHEBI:15378"/>
        <dbReference type="ChEBI" id="CHEBI:17388"/>
        <dbReference type="ChEBI" id="CHEBI:57540"/>
        <dbReference type="ChEBI" id="CHEBI:57945"/>
        <dbReference type="ChEBI" id="CHEBI:60039"/>
        <dbReference type="EC" id="1.5.1.2"/>
    </reaction>
</comment>